<dbReference type="SUPFAM" id="SSF48264">
    <property type="entry name" value="Cytochrome P450"/>
    <property type="match status" value="1"/>
</dbReference>
<sequence length="301" mass="34309">MLSINITVRSGLFFAPFLRFIAPGYFGWTNFVNACDKFNSLIDSAIKTHAEKLDTNNHHDFIDHYLVEMRKCKDPNSSFYQQENLEAVIGDLFAAGSETNSGTLSFALLYLIQNRDAQIKAQREIDQRIGSSRPISPSDKTLLPYTEAILLETLRLSSVTPLGAPHRMIADTMVYDYFLPKDTTIIANLYGIHHDPKIWGEDVNEFRPERFLSEDETRVIRHDALMPFSAGKRILQNFKIEADPDTPILNSETPSGLLVEPQSFKFVLKMRNVSIERENIVVEIHANDDDNKKFNLIITLN</sequence>
<dbReference type="OMA" id="YRIRICA"/>
<evidence type="ECO:0000256" key="6">
    <source>
        <dbReference type="ARBA" id="ARBA00023004"/>
    </source>
</evidence>
<dbReference type="GO" id="GO:0008395">
    <property type="term" value="F:steroid hydroxylase activity"/>
    <property type="evidence" value="ECO:0007669"/>
    <property type="project" value="TreeGrafter"/>
</dbReference>
<name>A0A1D2MI24_ORCCI</name>
<evidence type="ECO:0000256" key="1">
    <source>
        <dbReference type="ARBA" id="ARBA00001971"/>
    </source>
</evidence>
<comment type="similarity">
    <text evidence="2">Belongs to the cytochrome P450 family.</text>
</comment>
<dbReference type="STRING" id="48709.A0A1D2MI24"/>
<dbReference type="GO" id="GO:0020037">
    <property type="term" value="F:heme binding"/>
    <property type="evidence" value="ECO:0007669"/>
    <property type="project" value="InterPro"/>
</dbReference>
<dbReference type="OrthoDB" id="1055148at2759"/>
<dbReference type="InterPro" id="IPR050182">
    <property type="entry name" value="Cytochrome_P450_fam2"/>
</dbReference>
<keyword evidence="4" id="KW-0479">Metal-binding</keyword>
<dbReference type="PRINTS" id="PR00463">
    <property type="entry name" value="EP450I"/>
</dbReference>
<accession>A0A1D2MI24</accession>
<dbReference type="EMBL" id="LJIJ01001198">
    <property type="protein sequence ID" value="ODM92571.1"/>
    <property type="molecule type" value="Genomic_DNA"/>
</dbReference>
<dbReference type="GO" id="GO:0016712">
    <property type="term" value="F:oxidoreductase activity, acting on paired donors, with incorporation or reduction of molecular oxygen, reduced flavin or flavoprotein as one donor, and incorporation of one atom of oxygen"/>
    <property type="evidence" value="ECO:0007669"/>
    <property type="project" value="TreeGrafter"/>
</dbReference>
<evidence type="ECO:0000256" key="5">
    <source>
        <dbReference type="ARBA" id="ARBA00023002"/>
    </source>
</evidence>
<keyword evidence="5" id="KW-0560">Oxidoreductase</keyword>
<dbReference type="GO" id="GO:0005737">
    <property type="term" value="C:cytoplasm"/>
    <property type="evidence" value="ECO:0007669"/>
    <property type="project" value="TreeGrafter"/>
</dbReference>
<evidence type="ECO:0000313" key="9">
    <source>
        <dbReference type="Proteomes" id="UP000094527"/>
    </source>
</evidence>
<dbReference type="PANTHER" id="PTHR24300">
    <property type="entry name" value="CYTOCHROME P450 508A4-RELATED"/>
    <property type="match status" value="1"/>
</dbReference>
<dbReference type="GO" id="GO:0005506">
    <property type="term" value="F:iron ion binding"/>
    <property type="evidence" value="ECO:0007669"/>
    <property type="project" value="InterPro"/>
</dbReference>
<organism evidence="8 9">
    <name type="scientific">Orchesella cincta</name>
    <name type="common">Springtail</name>
    <name type="synonym">Podura cincta</name>
    <dbReference type="NCBI Taxonomy" id="48709"/>
    <lineage>
        <taxon>Eukaryota</taxon>
        <taxon>Metazoa</taxon>
        <taxon>Ecdysozoa</taxon>
        <taxon>Arthropoda</taxon>
        <taxon>Hexapoda</taxon>
        <taxon>Collembola</taxon>
        <taxon>Entomobryomorpha</taxon>
        <taxon>Entomobryoidea</taxon>
        <taxon>Orchesellidae</taxon>
        <taxon>Orchesellinae</taxon>
        <taxon>Orchesella</taxon>
    </lineage>
</organism>
<comment type="caution">
    <text evidence="8">The sequence shown here is derived from an EMBL/GenBank/DDBJ whole genome shotgun (WGS) entry which is preliminary data.</text>
</comment>
<dbReference type="Gene3D" id="1.10.630.10">
    <property type="entry name" value="Cytochrome P450"/>
    <property type="match status" value="1"/>
</dbReference>
<dbReference type="GO" id="GO:0006082">
    <property type="term" value="P:organic acid metabolic process"/>
    <property type="evidence" value="ECO:0007669"/>
    <property type="project" value="TreeGrafter"/>
</dbReference>
<keyword evidence="6" id="KW-0408">Iron</keyword>
<dbReference type="InterPro" id="IPR002401">
    <property type="entry name" value="Cyt_P450_E_grp-I"/>
</dbReference>
<dbReference type="Proteomes" id="UP000094527">
    <property type="component" value="Unassembled WGS sequence"/>
</dbReference>
<dbReference type="AlphaFoldDB" id="A0A1D2MI24"/>
<dbReference type="InterPro" id="IPR001128">
    <property type="entry name" value="Cyt_P450"/>
</dbReference>
<comment type="cofactor">
    <cofactor evidence="1">
        <name>heme</name>
        <dbReference type="ChEBI" id="CHEBI:30413"/>
    </cofactor>
</comment>
<keyword evidence="3" id="KW-0349">Heme</keyword>
<reference evidence="8 9" key="1">
    <citation type="journal article" date="2016" name="Genome Biol. Evol.">
        <title>Gene Family Evolution Reflects Adaptation to Soil Environmental Stressors in the Genome of the Collembolan Orchesella cincta.</title>
        <authorList>
            <person name="Faddeeva-Vakhrusheva A."/>
            <person name="Derks M.F."/>
            <person name="Anvar S.Y."/>
            <person name="Agamennone V."/>
            <person name="Suring W."/>
            <person name="Smit S."/>
            <person name="van Straalen N.M."/>
            <person name="Roelofs D."/>
        </authorList>
    </citation>
    <scope>NUCLEOTIDE SEQUENCE [LARGE SCALE GENOMIC DNA]</scope>
    <source>
        <tissue evidence="8">Mixed pool</tissue>
    </source>
</reference>
<evidence type="ECO:0000313" key="8">
    <source>
        <dbReference type="EMBL" id="ODM92571.1"/>
    </source>
</evidence>
<evidence type="ECO:0000256" key="3">
    <source>
        <dbReference type="ARBA" id="ARBA00022617"/>
    </source>
</evidence>
<keyword evidence="7" id="KW-0503">Monooxygenase</keyword>
<gene>
    <name evidence="8" type="ORF">Ocin01_14110</name>
</gene>
<keyword evidence="9" id="KW-1185">Reference proteome</keyword>
<protein>
    <submittedName>
        <fullName evidence="8">Methyl farnesoate epoxidase</fullName>
    </submittedName>
</protein>
<dbReference type="GO" id="GO:0006805">
    <property type="term" value="P:xenobiotic metabolic process"/>
    <property type="evidence" value="ECO:0007669"/>
    <property type="project" value="TreeGrafter"/>
</dbReference>
<dbReference type="PANTHER" id="PTHR24300:SF376">
    <property type="entry name" value="CYTOCHROME P450 15A1"/>
    <property type="match status" value="1"/>
</dbReference>
<proteinExistence type="inferred from homology"/>
<evidence type="ECO:0000256" key="2">
    <source>
        <dbReference type="ARBA" id="ARBA00010617"/>
    </source>
</evidence>
<evidence type="ECO:0000256" key="4">
    <source>
        <dbReference type="ARBA" id="ARBA00022723"/>
    </source>
</evidence>
<dbReference type="PRINTS" id="PR00385">
    <property type="entry name" value="P450"/>
</dbReference>
<dbReference type="Pfam" id="PF00067">
    <property type="entry name" value="p450"/>
    <property type="match status" value="1"/>
</dbReference>
<dbReference type="InterPro" id="IPR036396">
    <property type="entry name" value="Cyt_P450_sf"/>
</dbReference>
<evidence type="ECO:0000256" key="7">
    <source>
        <dbReference type="ARBA" id="ARBA00023033"/>
    </source>
</evidence>